<evidence type="ECO:0000256" key="2">
    <source>
        <dbReference type="ARBA" id="ARBA00022669"/>
    </source>
</evidence>
<sequence>MRSVFLLAIAALTLANALATDKTARCGTEFGITCHGSDFGSCCSQLGFCGSTLTHCETGCQPEYGACSSSRQASPPVLATKSVSPLVWRASPMSLAKASPTSPIVEPVAASSLSGPNVARADLSVRDTADASAQRNCNHNALHNPSFNTGSLAPWISFVTGAWQQRQVRPLPNNPSQHYFSAHTSSVAFASLTLSQTDVSVPDGTLVDCSALVQAHRSGSGQGNFVTRFDVFIGDVSCGIGTVVNGATGWFRVGGRVRVVGDTHVAVVVVTSDKAGEHGASIGVRDVQVKTVGDC</sequence>
<keyword evidence="6" id="KW-0119">Carbohydrate metabolism</keyword>
<dbReference type="GO" id="GO:0016787">
    <property type="term" value="F:hydrolase activity"/>
    <property type="evidence" value="ECO:0007669"/>
    <property type="project" value="UniProtKB-KW"/>
</dbReference>
<proteinExistence type="predicted"/>
<dbReference type="PROSITE" id="PS50941">
    <property type="entry name" value="CHIT_BIND_I_2"/>
    <property type="match status" value="1"/>
</dbReference>
<feature type="disulfide bond" evidence="8">
    <location>
        <begin position="42"/>
        <end position="56"/>
    </location>
</feature>
<dbReference type="AlphaFoldDB" id="A0A7C8MGR9"/>
<protein>
    <recommendedName>
        <fullName evidence="10">Chitin-binding type-1 domain-containing protein</fullName>
    </recommendedName>
</protein>
<evidence type="ECO:0000256" key="6">
    <source>
        <dbReference type="ARBA" id="ARBA00023277"/>
    </source>
</evidence>
<dbReference type="Gene3D" id="3.30.60.10">
    <property type="entry name" value="Endochitinase-like"/>
    <property type="match status" value="1"/>
</dbReference>
<dbReference type="Proteomes" id="UP000481861">
    <property type="component" value="Unassembled WGS sequence"/>
</dbReference>
<feature type="domain" description="Chitin-binding type-1" evidence="10">
    <location>
        <begin position="23"/>
        <end position="69"/>
    </location>
</feature>
<organism evidence="11 12">
    <name type="scientific">Massariosphaeria phaeospora</name>
    <dbReference type="NCBI Taxonomy" id="100035"/>
    <lineage>
        <taxon>Eukaryota</taxon>
        <taxon>Fungi</taxon>
        <taxon>Dikarya</taxon>
        <taxon>Ascomycota</taxon>
        <taxon>Pezizomycotina</taxon>
        <taxon>Dothideomycetes</taxon>
        <taxon>Pleosporomycetidae</taxon>
        <taxon>Pleosporales</taxon>
        <taxon>Pleosporales incertae sedis</taxon>
        <taxon>Massariosphaeria</taxon>
    </lineage>
</organism>
<comment type="cofactor">
    <cofactor evidence="1">
        <name>Co(2+)</name>
        <dbReference type="ChEBI" id="CHEBI:48828"/>
    </cofactor>
</comment>
<evidence type="ECO:0000256" key="7">
    <source>
        <dbReference type="ARBA" id="ARBA00023285"/>
    </source>
</evidence>
<evidence type="ECO:0000256" key="1">
    <source>
        <dbReference type="ARBA" id="ARBA00001941"/>
    </source>
</evidence>
<dbReference type="CDD" id="cd11618">
    <property type="entry name" value="ChtBD1_1"/>
    <property type="match status" value="1"/>
</dbReference>
<dbReference type="GO" id="GO:0046872">
    <property type="term" value="F:metal ion binding"/>
    <property type="evidence" value="ECO:0007669"/>
    <property type="project" value="UniProtKB-KW"/>
</dbReference>
<feature type="signal peptide" evidence="9">
    <location>
        <begin position="1"/>
        <end position="19"/>
    </location>
</feature>
<evidence type="ECO:0000256" key="8">
    <source>
        <dbReference type="PROSITE-ProRule" id="PRU00261"/>
    </source>
</evidence>
<comment type="caution">
    <text evidence="8">Lacks conserved residue(s) required for the propagation of feature annotation.</text>
</comment>
<dbReference type="InterPro" id="IPR001002">
    <property type="entry name" value="Chitin-bd_1"/>
</dbReference>
<evidence type="ECO:0000259" key="10">
    <source>
        <dbReference type="PROSITE" id="PS50941"/>
    </source>
</evidence>
<evidence type="ECO:0000313" key="11">
    <source>
        <dbReference type="EMBL" id="KAF2869044.1"/>
    </source>
</evidence>
<dbReference type="GO" id="GO:0008061">
    <property type="term" value="F:chitin binding"/>
    <property type="evidence" value="ECO:0007669"/>
    <property type="project" value="UniProtKB-UniRule"/>
</dbReference>
<keyword evidence="3" id="KW-0479">Metal-binding</keyword>
<gene>
    <name evidence="11" type="ORF">BDV95DRAFT_110539</name>
</gene>
<dbReference type="EMBL" id="JAADJZ010000017">
    <property type="protein sequence ID" value="KAF2869044.1"/>
    <property type="molecule type" value="Genomic_DNA"/>
</dbReference>
<evidence type="ECO:0000256" key="9">
    <source>
        <dbReference type="SAM" id="SignalP"/>
    </source>
</evidence>
<keyword evidence="7" id="KW-0170">Cobalt</keyword>
<dbReference type="InterPro" id="IPR036861">
    <property type="entry name" value="Endochitinase-like_sf"/>
</dbReference>
<keyword evidence="5" id="KW-0378">Hydrolase</keyword>
<evidence type="ECO:0000256" key="3">
    <source>
        <dbReference type="ARBA" id="ARBA00022723"/>
    </source>
</evidence>
<evidence type="ECO:0000256" key="5">
    <source>
        <dbReference type="ARBA" id="ARBA00022801"/>
    </source>
</evidence>
<keyword evidence="8" id="KW-1015">Disulfide bond</keyword>
<keyword evidence="2 8" id="KW-0147">Chitin-binding</keyword>
<keyword evidence="12" id="KW-1185">Reference proteome</keyword>
<dbReference type="PANTHER" id="PTHR46471:SF2">
    <property type="entry name" value="CHITIN DEACETYLASE-RELATED"/>
    <property type="match status" value="1"/>
</dbReference>
<comment type="caution">
    <text evidence="11">The sequence shown here is derived from an EMBL/GenBank/DDBJ whole genome shotgun (WGS) entry which is preliminary data.</text>
</comment>
<feature type="chain" id="PRO_5028950104" description="Chitin-binding type-1 domain-containing protein" evidence="9">
    <location>
        <begin position="20"/>
        <end position="295"/>
    </location>
</feature>
<keyword evidence="4 9" id="KW-0732">Signal</keyword>
<evidence type="ECO:0000256" key="4">
    <source>
        <dbReference type="ARBA" id="ARBA00022729"/>
    </source>
</evidence>
<reference evidence="11 12" key="1">
    <citation type="submission" date="2020-01" db="EMBL/GenBank/DDBJ databases">
        <authorList>
            <consortium name="DOE Joint Genome Institute"/>
            <person name="Haridas S."/>
            <person name="Albert R."/>
            <person name="Binder M."/>
            <person name="Bloem J."/>
            <person name="Labutti K."/>
            <person name="Salamov A."/>
            <person name="Andreopoulos B."/>
            <person name="Baker S.E."/>
            <person name="Barry K."/>
            <person name="Bills G."/>
            <person name="Bluhm B.H."/>
            <person name="Cannon C."/>
            <person name="Castanera R."/>
            <person name="Culley D.E."/>
            <person name="Daum C."/>
            <person name="Ezra D."/>
            <person name="Gonzalez J.B."/>
            <person name="Henrissat B."/>
            <person name="Kuo A."/>
            <person name="Liang C."/>
            <person name="Lipzen A."/>
            <person name="Lutzoni F."/>
            <person name="Magnuson J."/>
            <person name="Mondo S."/>
            <person name="Nolan M."/>
            <person name="Ohm R."/>
            <person name="Pangilinan J."/>
            <person name="Park H.-J.H."/>
            <person name="Ramirez L."/>
            <person name="Alfaro M."/>
            <person name="Sun H."/>
            <person name="Tritt A."/>
            <person name="Yoshinaga Y."/>
            <person name="Zwiers L.-H.L."/>
            <person name="Turgeon B.G."/>
            <person name="Goodwin S.B."/>
            <person name="Spatafora J.W."/>
            <person name="Crous P.W."/>
            <person name="Grigoriev I.V."/>
        </authorList>
    </citation>
    <scope>NUCLEOTIDE SEQUENCE [LARGE SCALE GENOMIC DNA]</scope>
    <source>
        <strain evidence="11 12">CBS 611.86</strain>
    </source>
</reference>
<dbReference type="OrthoDB" id="3769880at2759"/>
<dbReference type="SMART" id="SM00270">
    <property type="entry name" value="ChtBD1"/>
    <property type="match status" value="1"/>
</dbReference>
<evidence type="ECO:0000313" key="12">
    <source>
        <dbReference type="Proteomes" id="UP000481861"/>
    </source>
</evidence>
<name>A0A7C8MGR9_9PLEO</name>
<accession>A0A7C8MGR9</accession>
<dbReference type="PANTHER" id="PTHR46471">
    <property type="entry name" value="CHITIN DEACETYLASE"/>
    <property type="match status" value="1"/>
</dbReference>
<dbReference type="SUPFAM" id="SSF57016">
    <property type="entry name" value="Plant lectins/antimicrobial peptides"/>
    <property type="match status" value="1"/>
</dbReference>
<dbReference type="Gene3D" id="2.60.120.260">
    <property type="entry name" value="Galactose-binding domain-like"/>
    <property type="match status" value="1"/>
</dbReference>